<dbReference type="RefSeq" id="XP_039117514.1">
    <property type="nucleotide sequence ID" value="XM_039261580.1"/>
</dbReference>
<evidence type="ECO:0000256" key="4">
    <source>
        <dbReference type="ARBA" id="ARBA00016175"/>
    </source>
</evidence>
<name>A0AB40ARY2_DIOCR</name>
<keyword evidence="7" id="KW-0238">DNA-binding</keyword>
<reference evidence="12" key="1">
    <citation type="submission" date="2025-08" db="UniProtKB">
        <authorList>
            <consortium name="RefSeq"/>
        </authorList>
    </citation>
    <scope>IDENTIFICATION</scope>
</reference>
<evidence type="ECO:0000256" key="9">
    <source>
        <dbReference type="SAM" id="MobiDB-lite"/>
    </source>
</evidence>
<dbReference type="GeneID" id="120253249"/>
<dbReference type="Proteomes" id="UP001515500">
    <property type="component" value="Chromosome 3"/>
</dbReference>
<dbReference type="GO" id="GO:0003697">
    <property type="term" value="F:single-stranded DNA binding"/>
    <property type="evidence" value="ECO:0007669"/>
    <property type="project" value="TreeGrafter"/>
</dbReference>
<feature type="compositionally biased region" description="Pro residues" evidence="9">
    <location>
        <begin position="27"/>
        <end position="48"/>
    </location>
</feature>
<evidence type="ECO:0000256" key="2">
    <source>
        <dbReference type="ARBA" id="ARBA00004574"/>
    </source>
</evidence>
<evidence type="ECO:0000313" key="12">
    <source>
        <dbReference type="RefSeq" id="XP_039117514.1"/>
    </source>
</evidence>
<keyword evidence="11" id="KW-1185">Reference proteome</keyword>
<keyword evidence="10" id="KW-0732">Signal</keyword>
<proteinExistence type="inferred from homology"/>
<dbReference type="InterPro" id="IPR028262">
    <property type="entry name" value="CTC1_plant"/>
</dbReference>
<evidence type="ECO:0000256" key="1">
    <source>
        <dbReference type="ARBA" id="ARBA00004123"/>
    </source>
</evidence>
<evidence type="ECO:0000256" key="3">
    <source>
        <dbReference type="ARBA" id="ARBA00006332"/>
    </source>
</evidence>
<dbReference type="InterPro" id="IPR042617">
    <property type="entry name" value="CTC1-like"/>
</dbReference>
<feature type="signal peptide" evidence="10">
    <location>
        <begin position="1"/>
        <end position="22"/>
    </location>
</feature>
<evidence type="ECO:0000256" key="10">
    <source>
        <dbReference type="SAM" id="SignalP"/>
    </source>
</evidence>
<accession>A0AB40ARY2</accession>
<keyword evidence="6" id="KW-0779">Telomere</keyword>
<evidence type="ECO:0000256" key="7">
    <source>
        <dbReference type="ARBA" id="ARBA00023125"/>
    </source>
</evidence>
<dbReference type="PANTHER" id="PTHR14865:SF2">
    <property type="entry name" value="CST COMPLEX SUBUNIT CTC1"/>
    <property type="match status" value="1"/>
</dbReference>
<keyword evidence="8" id="KW-0539">Nucleus</keyword>
<evidence type="ECO:0000313" key="11">
    <source>
        <dbReference type="Proteomes" id="UP001515500"/>
    </source>
</evidence>
<dbReference type="GO" id="GO:0042162">
    <property type="term" value="F:telomeric DNA binding"/>
    <property type="evidence" value="ECO:0007669"/>
    <property type="project" value="TreeGrafter"/>
</dbReference>
<dbReference type="GO" id="GO:0010833">
    <property type="term" value="P:telomere maintenance via telomere lengthening"/>
    <property type="evidence" value="ECO:0007669"/>
    <property type="project" value="TreeGrafter"/>
</dbReference>
<feature type="region of interest" description="Disordered" evidence="9">
    <location>
        <begin position="23"/>
        <end position="52"/>
    </location>
</feature>
<feature type="chain" id="PRO_5044218778" description="CST complex subunit CTC1" evidence="10">
    <location>
        <begin position="23"/>
        <end position="1293"/>
    </location>
</feature>
<sequence>MQPPRILSLSELLHLSFPLTGAASLSPEPPPSLPPPSKKPRPSLPSPSPSSFQTFSPITHPVLLIGTVLFPSDVHRHCSTSRNHCLSFSDASSTVCCSILDFDLNMLGCEIHVLAWNFVPFKDVTGGLLEIIRWRLSPLAACTSQQGRSSGPVQLHGVLKSVSPVFMVPLDSKNRNRDPRGSVGFLAEISICKCEASCPCLSVDDLQYSSHVQKAFLYFVKPASLWRPVMAKLIGKVILVSGLKKKMVGVGGVRSYLMFVTTDKTNVSLCEVPLSMMASRVVRPVMNHARVYCGVVTGIYMQGMAVELDEKVWLMITDPLLGLHHSLRVGALVHVMNCHLVCPEFSWTKILLLETGIATNIDVACFSLSDTRCCFRTLSRSLLGTFIESLTLSSRFWVLLLVSCFRRKFSNILSEKEILGSKNKEGLAQFYARSYLPVHSFRPKHGVFMEFCESSSFKKKYNLLSAKLVVPMSNFISKCEALWMSILSKLKDSQNVESKGYYNTFSCGRSSYCGLVRRIISSEELGCILMGTLKFSSSSGRLQLIDATGKLDVVIPDLPSDIDLEKIYEVKDYKVVLEGLPTQIYPLRFNLDEPLSCKNIFQRFSNGEVPTDLVIYVHFSLVNAAGVNVPFSPCLIRGDDPCRKGELFHLLLVAHKFPATNNFLKGSDISSGCKTYAEAIVLPYYLVLPEMHEYDQQSGDLSKRLKSECRCLNCRKTLEKIPCSGLCTFANANYQVPLVSGYICNCVGITSEHMTDAKGFQRILLEFKSDCFHRYQFLRLGGYYITKCSREQLECGLQGCHDFKFGKLRVMSQSTLWSLSFSFGDTPNLAEPQLDHGPGISSLEGDKTLSETHKLWFQQAGSLTLENSDVHLTFSSEATKPENKGRSKVKDSFINLVRFLPKYGKILSVSACEKIMMDTPISHSVSFKPERVRLPLGNLVSVSGNIENIHAYSSKSTSHAGSENVLKSFRLNECNYCIHLYEGHHMVHVRGTLSKYAYPVGMAPGVKATFHRVLMTCTSSGWQELLLTPVSFVEIHSIWEVDYEQKRGKLVSECSLNIPDKESFDTASFGLALNMVKCRESKLLSFNCRVVGIHILVLEESIQCSVKSQSVNDLKMPMVNVPLAGVVIDDGSSLKCCWLNAGSADVLLSLGDAFRTFFCTHGKSLVVGSKNFRGTVDYHLKKMFAKHHRVIARSQEVYDISSTEFTLSVDSNRALSYSEEQLLKFILYNACAGSNFTIVGNAMDSDGLKQLRSTLLHLQLPLLAIENIWVKEVEHLNPCKESRNILDELSMVA</sequence>
<gene>
    <name evidence="12" type="primary">LOC120253249</name>
</gene>
<dbReference type="Pfam" id="PF15491">
    <property type="entry name" value="CTC1_2"/>
    <property type="match status" value="1"/>
</dbReference>
<keyword evidence="5" id="KW-0158">Chromosome</keyword>
<comment type="similarity">
    <text evidence="3">Belongs to the CTC1 family.</text>
</comment>
<evidence type="ECO:0000256" key="6">
    <source>
        <dbReference type="ARBA" id="ARBA00022895"/>
    </source>
</evidence>
<evidence type="ECO:0000256" key="8">
    <source>
        <dbReference type="ARBA" id="ARBA00023242"/>
    </source>
</evidence>
<comment type="subcellular location">
    <subcellularLocation>
        <location evidence="2">Chromosome</location>
        <location evidence="2">Telomere</location>
    </subcellularLocation>
    <subcellularLocation>
        <location evidence="1">Nucleus</location>
    </subcellularLocation>
</comment>
<dbReference type="GO" id="GO:0045740">
    <property type="term" value="P:positive regulation of DNA replication"/>
    <property type="evidence" value="ECO:0007669"/>
    <property type="project" value="TreeGrafter"/>
</dbReference>
<protein>
    <recommendedName>
        <fullName evidence="4">CST complex subunit CTC1</fullName>
    </recommendedName>
</protein>
<dbReference type="GO" id="GO:1990879">
    <property type="term" value="C:CST complex"/>
    <property type="evidence" value="ECO:0007669"/>
    <property type="project" value="TreeGrafter"/>
</dbReference>
<dbReference type="PANTHER" id="PTHR14865">
    <property type="entry name" value="CST COMPLEX SUBUNIT CTC1"/>
    <property type="match status" value="1"/>
</dbReference>
<organism evidence="11 12">
    <name type="scientific">Dioscorea cayennensis subsp. rotundata</name>
    <name type="common">White Guinea yam</name>
    <name type="synonym">Dioscorea rotundata</name>
    <dbReference type="NCBI Taxonomy" id="55577"/>
    <lineage>
        <taxon>Eukaryota</taxon>
        <taxon>Viridiplantae</taxon>
        <taxon>Streptophyta</taxon>
        <taxon>Embryophyta</taxon>
        <taxon>Tracheophyta</taxon>
        <taxon>Spermatophyta</taxon>
        <taxon>Magnoliopsida</taxon>
        <taxon>Liliopsida</taxon>
        <taxon>Dioscoreales</taxon>
        <taxon>Dioscoreaceae</taxon>
        <taxon>Dioscorea</taxon>
    </lineage>
</organism>
<evidence type="ECO:0000256" key="5">
    <source>
        <dbReference type="ARBA" id="ARBA00022454"/>
    </source>
</evidence>